<evidence type="ECO:0000256" key="3">
    <source>
        <dbReference type="ARBA" id="ARBA00022824"/>
    </source>
</evidence>
<dbReference type="PANTHER" id="PTHR48182:SF2">
    <property type="entry name" value="PROTEIN SERAC1"/>
    <property type="match status" value="1"/>
</dbReference>
<dbReference type="GO" id="GO:0016020">
    <property type="term" value="C:membrane"/>
    <property type="evidence" value="ECO:0007669"/>
    <property type="project" value="UniProtKB-SubCell"/>
</dbReference>
<dbReference type="InterPro" id="IPR052374">
    <property type="entry name" value="SERAC1"/>
</dbReference>
<protein>
    <recommendedName>
        <fullName evidence="6">AB hydrolase-1 domain-containing protein</fullName>
    </recommendedName>
</protein>
<name>A0A508WYQ5_9HYPH</name>
<comment type="subcellular location">
    <subcellularLocation>
        <location evidence="1">Endoplasmic reticulum</location>
    </subcellularLocation>
    <subcellularLocation>
        <location evidence="2">Membrane</location>
    </subcellularLocation>
</comment>
<keyword evidence="4" id="KW-0472">Membrane</keyword>
<evidence type="ECO:0000256" key="1">
    <source>
        <dbReference type="ARBA" id="ARBA00004240"/>
    </source>
</evidence>
<proteinExistence type="predicted"/>
<accession>A0A508WYQ5</accession>
<evidence type="ECO:0000259" key="6">
    <source>
        <dbReference type="Pfam" id="PF12697"/>
    </source>
</evidence>
<feature type="domain" description="AB hydrolase-1" evidence="6">
    <location>
        <begin position="20"/>
        <end position="210"/>
    </location>
</feature>
<dbReference type="PANTHER" id="PTHR48182">
    <property type="entry name" value="PROTEIN SERAC1"/>
    <property type="match status" value="1"/>
</dbReference>
<evidence type="ECO:0000313" key="7">
    <source>
        <dbReference type="EMBL" id="VTZ62316.1"/>
    </source>
</evidence>
<reference evidence="7" key="1">
    <citation type="submission" date="2019-06" db="EMBL/GenBank/DDBJ databases">
        <authorList>
            <person name="Le Quere A."/>
            <person name="Colella S."/>
        </authorList>
    </citation>
    <scope>NUCLEOTIDE SEQUENCE</scope>
    <source>
        <strain evidence="7">EmedicaeMD41</strain>
    </source>
</reference>
<dbReference type="EMBL" id="CABFNB010000103">
    <property type="protein sequence ID" value="VTZ62316.1"/>
    <property type="molecule type" value="Genomic_DNA"/>
</dbReference>
<evidence type="ECO:0000256" key="5">
    <source>
        <dbReference type="SAM" id="MobiDB-lite"/>
    </source>
</evidence>
<dbReference type="RefSeq" id="WP_180161842.1">
    <property type="nucleotide sequence ID" value="NZ_CABFNB010000103.1"/>
</dbReference>
<organism evidence="7">
    <name type="scientific">Sinorhizobium medicae</name>
    <dbReference type="NCBI Taxonomy" id="110321"/>
    <lineage>
        <taxon>Bacteria</taxon>
        <taxon>Pseudomonadati</taxon>
        <taxon>Pseudomonadota</taxon>
        <taxon>Alphaproteobacteria</taxon>
        <taxon>Hyphomicrobiales</taxon>
        <taxon>Rhizobiaceae</taxon>
        <taxon>Sinorhizobium/Ensifer group</taxon>
        <taxon>Sinorhizobium</taxon>
    </lineage>
</organism>
<dbReference type="AlphaFoldDB" id="A0A508WYQ5"/>
<dbReference type="Pfam" id="PF12697">
    <property type="entry name" value="Abhydrolase_6"/>
    <property type="match status" value="1"/>
</dbReference>
<evidence type="ECO:0000256" key="2">
    <source>
        <dbReference type="ARBA" id="ARBA00004370"/>
    </source>
</evidence>
<gene>
    <name evidence="7" type="ORF">EMEDMD4_370180</name>
</gene>
<dbReference type="InterPro" id="IPR000073">
    <property type="entry name" value="AB_hydrolase_1"/>
</dbReference>
<feature type="region of interest" description="Disordered" evidence="5">
    <location>
        <begin position="259"/>
        <end position="311"/>
    </location>
</feature>
<evidence type="ECO:0000256" key="4">
    <source>
        <dbReference type="ARBA" id="ARBA00023136"/>
    </source>
</evidence>
<dbReference type="Proteomes" id="UP000507954">
    <property type="component" value="Unassembled WGS sequence"/>
</dbReference>
<keyword evidence="3" id="KW-0256">Endoplasmic reticulum</keyword>
<dbReference type="SUPFAM" id="SSF53474">
    <property type="entry name" value="alpha/beta-Hydrolases"/>
    <property type="match status" value="1"/>
</dbReference>
<dbReference type="Gene3D" id="3.40.50.1820">
    <property type="entry name" value="alpha/beta hydrolase"/>
    <property type="match status" value="1"/>
</dbReference>
<dbReference type="InterPro" id="IPR029058">
    <property type="entry name" value="AB_hydrolase_fold"/>
</dbReference>
<sequence length="744" mass="82055">MSFAEFGLHNLRHHTSGTCVVFVHGILSDGHTAWGEPSWPEILRAEPSLEHIGIFIFTYRTSLNSRTYGIADVADALREHFGIDELWSVPNIVFVCHSMGGIVVRRFLVANQARLSDLRPTIGLFLVASPSLGSRDANMLSILSYVLRHTQAATLRFSQANTSLDELHRDFKTLLNGGKLTIVGRELLEDRPIKVKRWLGLWRQVVEPFAASAYFHQQNCEPLRIPGSDHSTIVKPLQSTALQHVALKRFLNQLPELARSAHGQSDSKSARIDSAAPQIPSVEAKTGVARSDGHASKKPPPRRPAALDKVTRSAILPERLRSFDMPGNAAEPGLVYDVAIKLRYGRMLERMLASAIVKRSQDPFSVFMSALDKSATFNDFELIAPWLRFTSTREKIEPVAEHLTKSFKLTEVDSKRLKVQLMGWAGCTFLPPLDWGDSRNSEKFSYYYTKSNLHAAWHDQGESNLRYLVRASIDANNSHRNYYNRHVSIFDFISAVKGMPASNTKIVLNEGIKGGAPSEMISALLHRLCITPTADATPDIMKLVQNSDLGLANAAKSALAFIPGRSEAISGLKRRSLSGNSAPFAAAVGTDLIIDAVDDLGAMLRSGNSSEASFNAAWALSRMSGLSSAAREQIKHGAIEHPDKLTRCICLIGLAIEAPQEAEPYIADEYKSARDMEKFCLSIAISYISDASQMLSLLANTGEDRLYVPFMFPCFQLLFHDAMKHAAGNSPILGEILSLTDDTF</sequence>